<accession>A0A329SIM7</accession>
<feature type="domain" description="WW" evidence="6">
    <location>
        <begin position="127"/>
        <end position="155"/>
    </location>
</feature>
<dbReference type="PANTHER" id="PTHR24198">
    <property type="entry name" value="ANKYRIN REPEAT AND PROTEIN KINASE DOMAIN-CONTAINING PROTEIN"/>
    <property type="match status" value="1"/>
</dbReference>
<dbReference type="Gene3D" id="1.20.5.190">
    <property type="match status" value="1"/>
</dbReference>
<dbReference type="EMBL" id="RCMV01000192">
    <property type="protein sequence ID" value="KAG3222147.1"/>
    <property type="molecule type" value="Genomic_DNA"/>
</dbReference>
<keyword evidence="13" id="KW-1185">Reference proteome</keyword>
<dbReference type="Gene3D" id="1.25.40.20">
    <property type="entry name" value="Ankyrin repeat-containing domain"/>
    <property type="match status" value="1"/>
</dbReference>
<keyword evidence="4" id="KW-0175">Coiled coil</keyword>
<feature type="repeat" description="ANK" evidence="3">
    <location>
        <begin position="682"/>
        <end position="714"/>
    </location>
</feature>
<dbReference type="PROSITE" id="PS50088">
    <property type="entry name" value="ANK_REPEAT"/>
    <property type="match status" value="2"/>
</dbReference>
<dbReference type="InterPro" id="IPR036770">
    <property type="entry name" value="Ankyrin_rpt-contain_sf"/>
</dbReference>
<dbReference type="Pfam" id="PF00612">
    <property type="entry name" value="IQ"/>
    <property type="match status" value="2"/>
</dbReference>
<dbReference type="STRING" id="29920.A0A329SIM7"/>
<name>A0A329SIM7_9STRA</name>
<dbReference type="InterPro" id="IPR036020">
    <property type="entry name" value="WW_dom_sf"/>
</dbReference>
<dbReference type="SMART" id="SM00015">
    <property type="entry name" value="IQ"/>
    <property type="match status" value="2"/>
</dbReference>
<sequence length="824" mass="93304">MKSDSSSTAIPDVQLRESDATALADLIDAATAAEGASDESLWVRKWDDTTNQLYYFNLRTQESSWEEPKAYKAVLMSEPMDMHRERAEEAVQDSQQDDPAQSDATVTIQSLYRGRKDRNRVKEARKWTEQFDPATGQKYYYNSETGEPQWEKPIDFLTGLKDERSARAVKIQSVFRAKKARDRVKQLADEEEEEEQLEQQLREEHEAVAAVEEKLAALAAEPSTRAQWCEYFDPRLGKYYYRHSVTNTITYEKPEEYVSSWVEGSKRDLAALSIQCAARKRIAANEVAAKREKLRALTNPVTMQLKLGELKQVSVEIQAEIEARTLVSTDEEQQFPHLSSLITGWKESFESIQSHVTSLENRAEDILLAECLAARIVHAERFHKALAEMRSECLALLRSILLMNSYFVDLDVARINAACTTFANWKSHEVCALKDARLLEIVQGGDICRLLEHVEALLRRCMGLTDFNNGSTSATGKRYEDWHPSVVAALAGVHEMEEGLAQKMQLLRGYRAAEVRKREISQMAEEDLMASRLVQMQRRRKNEEKDHAALLVKCQEFWQKGLNQREEDSQAAALESMNKTQRRKEPGSPYGDPTSDSDHDSNSKLSIWEATKEGLPVEVVSAMLSVEKQKARRLGYDFLVKTARSDQGETLIEIACWWGHEHLMGFFLEEGAQIDGIDSTYNRFSLLHDAARRGHSHVIRILLEHGLSCNVTDSAGDTPFHWAARKNNFSAVLALLGVHSSERDKAHADEIIRAVRQKNLRGKTASTIAKGDRVRSALKSAEEGRLPPLRRPRTGDGYPATTGYSRLVTEISQRDRAQGSPKKD</sequence>
<reference evidence="7" key="2">
    <citation type="submission" date="2018-10" db="EMBL/GenBank/DDBJ databases">
        <title>Effector identification in a new, highly contiguous assembly of the strawberry crown rot pathogen Phytophthora cactorum.</title>
        <authorList>
            <person name="Armitage A.D."/>
            <person name="Nellist C.F."/>
            <person name="Bates H."/>
            <person name="Vickerstaff R.J."/>
            <person name="Harrison R.J."/>
        </authorList>
    </citation>
    <scope>NUCLEOTIDE SEQUENCE</scope>
    <source>
        <strain evidence="7">15-7</strain>
        <strain evidence="8">4032</strain>
        <strain evidence="9">4040</strain>
        <strain evidence="10">P415</strain>
        <strain evidence="11">P421</strain>
    </source>
</reference>
<dbReference type="SMART" id="SM00248">
    <property type="entry name" value="ANK"/>
    <property type="match status" value="3"/>
</dbReference>
<reference evidence="12 13" key="1">
    <citation type="submission" date="2018-01" db="EMBL/GenBank/DDBJ databases">
        <title>Draft genome of the strawberry crown rot pathogen Phytophthora cactorum.</title>
        <authorList>
            <person name="Armitage A.D."/>
            <person name="Lysoe E."/>
            <person name="Nellist C.F."/>
            <person name="Harrison R.J."/>
            <person name="Brurberg M.B."/>
        </authorList>
    </citation>
    <scope>NUCLEOTIDE SEQUENCE [LARGE SCALE GENOMIC DNA]</scope>
    <source>
        <strain evidence="12 13">10300</strain>
    </source>
</reference>
<dbReference type="SUPFAM" id="SSF48403">
    <property type="entry name" value="Ankyrin repeat"/>
    <property type="match status" value="1"/>
</dbReference>
<organism evidence="12 13">
    <name type="scientific">Phytophthora cactorum</name>
    <dbReference type="NCBI Taxonomy" id="29920"/>
    <lineage>
        <taxon>Eukaryota</taxon>
        <taxon>Sar</taxon>
        <taxon>Stramenopiles</taxon>
        <taxon>Oomycota</taxon>
        <taxon>Peronosporomycetes</taxon>
        <taxon>Peronosporales</taxon>
        <taxon>Peronosporaceae</taxon>
        <taxon>Phytophthora</taxon>
    </lineage>
</organism>
<dbReference type="EMBL" id="MJFZ01000134">
    <property type="protein sequence ID" value="RAW36589.1"/>
    <property type="molecule type" value="Genomic_DNA"/>
</dbReference>
<dbReference type="Pfam" id="PF00397">
    <property type="entry name" value="WW"/>
    <property type="match status" value="2"/>
</dbReference>
<dbReference type="OrthoDB" id="194358at2759"/>
<dbReference type="AlphaFoldDB" id="A0A329SIM7"/>
<feature type="domain" description="WW" evidence="6">
    <location>
        <begin position="36"/>
        <end position="70"/>
    </location>
</feature>
<dbReference type="PROSITE" id="PS01159">
    <property type="entry name" value="WW_DOMAIN_1"/>
    <property type="match status" value="1"/>
</dbReference>
<evidence type="ECO:0000256" key="1">
    <source>
        <dbReference type="ARBA" id="ARBA00022737"/>
    </source>
</evidence>
<evidence type="ECO:0000256" key="2">
    <source>
        <dbReference type="ARBA" id="ARBA00023043"/>
    </source>
</evidence>
<feature type="compositionally biased region" description="Basic and acidic residues" evidence="5">
    <location>
        <begin position="812"/>
        <end position="824"/>
    </location>
</feature>
<evidence type="ECO:0000313" key="11">
    <source>
        <dbReference type="EMBL" id="KAG3222147.1"/>
    </source>
</evidence>
<proteinExistence type="predicted"/>
<gene>
    <name evidence="12" type="ORF">PC110_g7133</name>
    <name evidence="7" type="ORF">PC113_g3866</name>
    <name evidence="8" type="ORF">PC115_g4716</name>
    <name evidence="9" type="ORF">PC117_g361</name>
    <name evidence="10" type="ORF">PC118_g3208</name>
    <name evidence="11" type="ORF">PC129_g7128</name>
</gene>
<dbReference type="EMBL" id="RCML01000053">
    <property type="protein sequence ID" value="KAG2994992.1"/>
    <property type="molecule type" value="Genomic_DNA"/>
</dbReference>
<dbReference type="Gene3D" id="2.20.70.10">
    <property type="match status" value="3"/>
</dbReference>
<protein>
    <recommendedName>
        <fullName evidence="6">WW domain-containing protein</fullName>
    </recommendedName>
</protein>
<evidence type="ECO:0000313" key="8">
    <source>
        <dbReference type="EMBL" id="KAG2936031.1"/>
    </source>
</evidence>
<dbReference type="EMBL" id="RCMG01000062">
    <property type="protein sequence ID" value="KAG2865254.1"/>
    <property type="molecule type" value="Genomic_DNA"/>
</dbReference>
<dbReference type="Proteomes" id="UP000760860">
    <property type="component" value="Unassembled WGS sequence"/>
</dbReference>
<dbReference type="PROSITE" id="PS50096">
    <property type="entry name" value="IQ"/>
    <property type="match status" value="2"/>
</dbReference>
<dbReference type="PROSITE" id="PS50020">
    <property type="entry name" value="WW_DOMAIN_2"/>
    <property type="match status" value="2"/>
</dbReference>
<dbReference type="EMBL" id="RCMI01000092">
    <property type="protein sequence ID" value="KAG2936031.1"/>
    <property type="molecule type" value="Genomic_DNA"/>
</dbReference>
<evidence type="ECO:0000313" key="9">
    <source>
        <dbReference type="EMBL" id="KAG2955484.1"/>
    </source>
</evidence>
<comment type="caution">
    <text evidence="12">The sequence shown here is derived from an EMBL/GenBank/DDBJ whole genome shotgun (WGS) entry which is preliminary data.</text>
</comment>
<dbReference type="VEuPathDB" id="FungiDB:PC110_g7133"/>
<evidence type="ECO:0000259" key="6">
    <source>
        <dbReference type="PROSITE" id="PS50020"/>
    </source>
</evidence>
<keyword evidence="1" id="KW-0677">Repeat</keyword>
<evidence type="ECO:0000256" key="4">
    <source>
        <dbReference type="SAM" id="Coils"/>
    </source>
</evidence>
<dbReference type="Proteomes" id="UP000774804">
    <property type="component" value="Unassembled WGS sequence"/>
</dbReference>
<evidence type="ECO:0000313" key="13">
    <source>
        <dbReference type="Proteomes" id="UP000251314"/>
    </source>
</evidence>
<evidence type="ECO:0000256" key="5">
    <source>
        <dbReference type="SAM" id="MobiDB-lite"/>
    </source>
</evidence>
<evidence type="ECO:0000313" key="10">
    <source>
        <dbReference type="EMBL" id="KAG2994992.1"/>
    </source>
</evidence>
<dbReference type="InterPro" id="IPR001202">
    <property type="entry name" value="WW_dom"/>
</dbReference>
<feature type="region of interest" description="Disordered" evidence="5">
    <location>
        <begin position="568"/>
        <end position="603"/>
    </location>
</feature>
<dbReference type="SUPFAM" id="SSF51045">
    <property type="entry name" value="WW domain"/>
    <property type="match status" value="2"/>
</dbReference>
<dbReference type="Pfam" id="PF12796">
    <property type="entry name" value="Ank_2"/>
    <property type="match status" value="1"/>
</dbReference>
<feature type="coiled-coil region" evidence="4">
    <location>
        <begin position="174"/>
        <end position="221"/>
    </location>
</feature>
<dbReference type="PANTHER" id="PTHR24198:SF165">
    <property type="entry name" value="ANKYRIN REPEAT-CONTAINING PROTEIN-RELATED"/>
    <property type="match status" value="1"/>
</dbReference>
<feature type="repeat" description="ANK" evidence="3">
    <location>
        <begin position="647"/>
        <end position="679"/>
    </location>
</feature>
<dbReference type="CDD" id="cd00201">
    <property type="entry name" value="WW"/>
    <property type="match status" value="3"/>
</dbReference>
<dbReference type="Proteomes" id="UP000251314">
    <property type="component" value="Unassembled WGS sequence"/>
</dbReference>
<dbReference type="PROSITE" id="PS50297">
    <property type="entry name" value="ANK_REP_REGION"/>
    <property type="match status" value="1"/>
</dbReference>
<dbReference type="SMART" id="SM00456">
    <property type="entry name" value="WW"/>
    <property type="match status" value="3"/>
</dbReference>
<dbReference type="EMBL" id="RCMK01000004">
    <property type="protein sequence ID" value="KAG2955484.1"/>
    <property type="molecule type" value="Genomic_DNA"/>
</dbReference>
<feature type="compositionally biased region" description="Basic and acidic residues" evidence="5">
    <location>
        <begin position="776"/>
        <end position="785"/>
    </location>
</feature>
<dbReference type="InterPro" id="IPR000048">
    <property type="entry name" value="IQ_motif_EF-hand-BS"/>
</dbReference>
<evidence type="ECO:0000256" key="3">
    <source>
        <dbReference type="PROSITE-ProRule" id="PRU00023"/>
    </source>
</evidence>
<keyword evidence="2 3" id="KW-0040">ANK repeat</keyword>
<dbReference type="Proteomes" id="UP000697107">
    <property type="component" value="Unassembled WGS sequence"/>
</dbReference>
<dbReference type="Proteomes" id="UP000736787">
    <property type="component" value="Unassembled WGS sequence"/>
</dbReference>
<evidence type="ECO:0000313" key="7">
    <source>
        <dbReference type="EMBL" id="KAG2865254.1"/>
    </source>
</evidence>
<dbReference type="InterPro" id="IPR002110">
    <property type="entry name" value="Ankyrin_rpt"/>
</dbReference>
<feature type="region of interest" description="Disordered" evidence="5">
    <location>
        <begin position="776"/>
        <end position="824"/>
    </location>
</feature>
<evidence type="ECO:0000313" key="12">
    <source>
        <dbReference type="EMBL" id="RAW36589.1"/>
    </source>
</evidence>
<dbReference type="Proteomes" id="UP000735874">
    <property type="component" value="Unassembled WGS sequence"/>
</dbReference>